<dbReference type="KEGG" id="aser:Asera_28380"/>
<reference evidence="1" key="1">
    <citation type="submission" date="2020-08" db="EMBL/GenBank/DDBJ databases">
        <title>Whole genome shotgun sequence of Actinocatenispora sera NBRC 101916.</title>
        <authorList>
            <person name="Komaki H."/>
            <person name="Tamura T."/>
        </authorList>
    </citation>
    <scope>NUCLEOTIDE SEQUENCE</scope>
    <source>
        <strain evidence="1">NBRC 101916</strain>
    </source>
</reference>
<dbReference type="Gene3D" id="1.25.10.10">
    <property type="entry name" value="Leucine-rich Repeat Variant"/>
    <property type="match status" value="1"/>
</dbReference>
<sequence length="273" mass="29905">MFCDGCTKRLEKGQVTEVPLRVVRRVCRQLDSRDSSVRNCATRKLAQLRDPRSADALDTFLTRVGNNSLDGLRALLNTGDPRAAEHLRACVTKYNSHEAMKMLVQTGDEHALAELGALLVKHPSYQALSSLVEVGDQTSVEYIYQTLRDHQSWWTTSTSSYNAAESLGGAPDITHVTSWEIDSALLRLHTLSKRLTGDGHLLSVQIAARLAQDPACAHRDAAADALVRYLVEWRLGGNAACRKVVAAAAGHFEQGDAASRARAENLHRILDPA</sequence>
<dbReference type="AlphaFoldDB" id="A0A810KZQ7"/>
<proteinExistence type="predicted"/>
<name>A0A810KZQ7_9ACTN</name>
<protein>
    <recommendedName>
        <fullName evidence="3">HEAT repeat domain-containing protein</fullName>
    </recommendedName>
</protein>
<evidence type="ECO:0000313" key="1">
    <source>
        <dbReference type="EMBL" id="BCJ28730.1"/>
    </source>
</evidence>
<evidence type="ECO:0008006" key="3">
    <source>
        <dbReference type="Google" id="ProtNLM"/>
    </source>
</evidence>
<keyword evidence="2" id="KW-1185">Reference proteome</keyword>
<organism evidence="1 2">
    <name type="scientific">Actinocatenispora sera</name>
    <dbReference type="NCBI Taxonomy" id="390989"/>
    <lineage>
        <taxon>Bacteria</taxon>
        <taxon>Bacillati</taxon>
        <taxon>Actinomycetota</taxon>
        <taxon>Actinomycetes</taxon>
        <taxon>Micromonosporales</taxon>
        <taxon>Micromonosporaceae</taxon>
        <taxon>Actinocatenispora</taxon>
    </lineage>
</organism>
<gene>
    <name evidence="1" type="ORF">Asera_28380</name>
</gene>
<dbReference type="Proteomes" id="UP000680750">
    <property type="component" value="Chromosome"/>
</dbReference>
<evidence type="ECO:0000313" key="2">
    <source>
        <dbReference type="Proteomes" id="UP000680750"/>
    </source>
</evidence>
<dbReference type="InterPro" id="IPR011989">
    <property type="entry name" value="ARM-like"/>
</dbReference>
<accession>A0A810KZQ7</accession>
<dbReference type="EMBL" id="AP023354">
    <property type="protein sequence ID" value="BCJ28730.1"/>
    <property type="molecule type" value="Genomic_DNA"/>
</dbReference>